<name>A0A8J6DPU2_GALPY</name>
<dbReference type="PANTHER" id="PTHR23093">
    <property type="entry name" value="SIMILAR TO CHROMOSOME 3 OPEN READING FRAME 20"/>
    <property type="match status" value="1"/>
</dbReference>
<evidence type="ECO:0000256" key="1">
    <source>
        <dbReference type="SAM" id="MobiDB-lite"/>
    </source>
</evidence>
<accession>A0A8J6DPU2</accession>
<organism evidence="2 3">
    <name type="scientific">Galemys pyrenaicus</name>
    <name type="common">Iberian desman</name>
    <name type="synonym">Pyrenean desman</name>
    <dbReference type="NCBI Taxonomy" id="202257"/>
    <lineage>
        <taxon>Eukaryota</taxon>
        <taxon>Metazoa</taxon>
        <taxon>Chordata</taxon>
        <taxon>Craniata</taxon>
        <taxon>Vertebrata</taxon>
        <taxon>Euteleostomi</taxon>
        <taxon>Mammalia</taxon>
        <taxon>Eutheria</taxon>
        <taxon>Laurasiatheria</taxon>
        <taxon>Eulipotyphla</taxon>
        <taxon>Talpidae</taxon>
        <taxon>Galemys</taxon>
    </lineage>
</organism>
<evidence type="ECO:0000313" key="3">
    <source>
        <dbReference type="Proteomes" id="UP000700334"/>
    </source>
</evidence>
<dbReference type="Proteomes" id="UP000700334">
    <property type="component" value="Unassembled WGS sequence"/>
</dbReference>
<feature type="compositionally biased region" description="Basic and acidic residues" evidence="1">
    <location>
        <begin position="176"/>
        <end position="192"/>
    </location>
</feature>
<dbReference type="EMBL" id="JAGFMF010011752">
    <property type="protein sequence ID" value="KAG8514013.1"/>
    <property type="molecule type" value="Genomic_DNA"/>
</dbReference>
<gene>
    <name evidence="2" type="ORF">J0S82_003613</name>
</gene>
<proteinExistence type="predicted"/>
<sequence length="365" mass="41778">MLAFRSLRSHSKMGDFSEAKPLDIGPIYFFDQVKSVQFVFFYSHTENTKSEELEGTILPTVTTSEENSEFHLSGTSQFYSVSKFSPCLKSAKICLQKSLLEEYKLTASEILNELADILQKYVEHNITFPVGIVNLINYNWSELTEGAHKCVIKAPSLKKHSILQRDFRSIPIADLKEHQARSSSREEDHKENNMVQRKHASVLVKQKPNSQSSQNSSIPAVIHFSLRSKICLENGWIFQYPYSPSEILKWKTVLSVAVKRLQVAIIQIKKEDAKLKKQGFNKPLILHHYNDFEDMTKFLNMNFIYPSGRLAVCQSYSALPWGGMYTNIFSDFEKQVILGTFTPFGCGSTSFPKRQVGFWVNRTCD</sequence>
<dbReference type="PANTHER" id="PTHR23093:SF16">
    <property type="entry name" value="FAM194 C-TERMINAL DOMAIN-CONTAINING PROTEIN"/>
    <property type="match status" value="1"/>
</dbReference>
<protein>
    <submittedName>
        <fullName evidence="2">Uncharacterized protein</fullName>
    </submittedName>
</protein>
<keyword evidence="3" id="KW-1185">Reference proteome</keyword>
<evidence type="ECO:0000313" key="2">
    <source>
        <dbReference type="EMBL" id="KAG8514013.1"/>
    </source>
</evidence>
<feature type="region of interest" description="Disordered" evidence="1">
    <location>
        <begin position="176"/>
        <end position="196"/>
    </location>
</feature>
<dbReference type="OrthoDB" id="6351677at2759"/>
<comment type="caution">
    <text evidence="2">The sequence shown here is derived from an EMBL/GenBank/DDBJ whole genome shotgun (WGS) entry which is preliminary data.</text>
</comment>
<reference evidence="2" key="1">
    <citation type="journal article" date="2021" name="Evol. Appl.">
        <title>The genome of the Pyrenean desman and the effects of bottlenecks and inbreeding on the genomic landscape of an endangered species.</title>
        <authorList>
            <person name="Escoda L."/>
            <person name="Castresana J."/>
        </authorList>
    </citation>
    <scope>NUCLEOTIDE SEQUENCE</scope>
    <source>
        <strain evidence="2">IBE-C5619</strain>
    </source>
</reference>
<dbReference type="AlphaFoldDB" id="A0A8J6DPU2"/>